<feature type="compositionally biased region" description="Low complexity" evidence="1">
    <location>
        <begin position="37"/>
        <end position="62"/>
    </location>
</feature>
<dbReference type="Proteomes" id="UP000666240">
    <property type="component" value="Unassembled WGS sequence"/>
</dbReference>
<dbReference type="AlphaFoldDB" id="A0A8J7RFH5"/>
<comment type="caution">
    <text evidence="2">The sequence shown here is derived from an EMBL/GenBank/DDBJ whole genome shotgun (WGS) entry which is preliminary data.</text>
</comment>
<proteinExistence type="predicted"/>
<organism evidence="2 3">
    <name type="scientific">Tianweitania sediminis</name>
    <dbReference type="NCBI Taxonomy" id="1502156"/>
    <lineage>
        <taxon>Bacteria</taxon>
        <taxon>Pseudomonadati</taxon>
        <taxon>Pseudomonadota</taxon>
        <taxon>Alphaproteobacteria</taxon>
        <taxon>Hyphomicrobiales</taxon>
        <taxon>Phyllobacteriaceae</taxon>
        <taxon>Tianweitania</taxon>
    </lineage>
</organism>
<evidence type="ECO:0000313" key="3">
    <source>
        <dbReference type="Proteomes" id="UP000666240"/>
    </source>
</evidence>
<protein>
    <submittedName>
        <fullName evidence="2">Uncharacterized protein</fullName>
    </submittedName>
</protein>
<name>A0A8J7RFH5_9HYPH</name>
<gene>
    <name evidence="2" type="ORF">J5Y06_02315</name>
</gene>
<evidence type="ECO:0000256" key="1">
    <source>
        <dbReference type="SAM" id="MobiDB-lite"/>
    </source>
</evidence>
<sequence>MKTFDKKKVETIRDNAVRLGADDLVAMCEEDLAARAPVARARSSSSSSSTRRVSAGGSASRTGDVVGGYHFVCEKDHGVIDLGDGRFWSGTWTVSDADVDKSLDAGAYLALHETRSQPSYRQGKIVGYRKAPGDDEGVEFLVESQPKARAWVGAGSGDKGYKWVRQ</sequence>
<accession>A0A8J7RFH5</accession>
<keyword evidence="3" id="KW-1185">Reference proteome</keyword>
<evidence type="ECO:0000313" key="2">
    <source>
        <dbReference type="EMBL" id="MBP0437486.1"/>
    </source>
</evidence>
<reference evidence="2" key="1">
    <citation type="submission" date="2021-03" db="EMBL/GenBank/DDBJ databases">
        <title>Genome sequencing and assembly of Tianweitania sediminis.</title>
        <authorList>
            <person name="Chhetri G."/>
        </authorList>
    </citation>
    <scope>NUCLEOTIDE SEQUENCE</scope>
    <source>
        <strain evidence="2">Z8</strain>
    </source>
</reference>
<feature type="region of interest" description="Disordered" evidence="1">
    <location>
        <begin position="37"/>
        <end position="65"/>
    </location>
</feature>
<dbReference type="EMBL" id="JAGIYY010000001">
    <property type="protein sequence ID" value="MBP0437486.1"/>
    <property type="molecule type" value="Genomic_DNA"/>
</dbReference>